<dbReference type="GeneID" id="76198073"/>
<protein>
    <submittedName>
        <fullName evidence="4">HNH endonuclease</fullName>
    </submittedName>
</protein>
<organism evidence="4 5">
    <name type="scientific">Halocatena marina</name>
    <dbReference type="NCBI Taxonomy" id="2934937"/>
    <lineage>
        <taxon>Archaea</taxon>
        <taxon>Methanobacteriati</taxon>
        <taxon>Methanobacteriota</taxon>
        <taxon>Stenosarchaea group</taxon>
        <taxon>Halobacteria</taxon>
        <taxon>Halobacteriales</taxon>
        <taxon>Natronomonadaceae</taxon>
        <taxon>Halocatena</taxon>
    </lineage>
</organism>
<keyword evidence="4" id="KW-0378">Hydrolase</keyword>
<feature type="region of interest" description="Disordered" evidence="1">
    <location>
        <begin position="1"/>
        <end position="28"/>
    </location>
</feature>
<evidence type="ECO:0000313" key="4">
    <source>
        <dbReference type="EMBL" id="MFC7188534.1"/>
    </source>
</evidence>
<feature type="domain" description="C2H2-type" evidence="3">
    <location>
        <begin position="30"/>
        <end position="51"/>
    </location>
</feature>
<dbReference type="Proteomes" id="UP001596417">
    <property type="component" value="Unassembled WGS sequence"/>
</dbReference>
<dbReference type="RefSeq" id="WP_264555386.1">
    <property type="nucleotide sequence ID" value="NZ_CP109979.1"/>
</dbReference>
<dbReference type="AlphaFoldDB" id="A0ABD5YGQ2"/>
<evidence type="ECO:0000256" key="1">
    <source>
        <dbReference type="SAM" id="MobiDB-lite"/>
    </source>
</evidence>
<accession>A0ABD5YGQ2</accession>
<comment type="caution">
    <text evidence="4">The sequence shown here is derived from an EMBL/GenBank/DDBJ whole genome shotgun (WGS) entry which is preliminary data.</text>
</comment>
<dbReference type="EMBL" id="JBHTAX010000001">
    <property type="protein sequence ID" value="MFC7188534.1"/>
    <property type="molecule type" value="Genomic_DNA"/>
</dbReference>
<evidence type="ECO:0000313" key="5">
    <source>
        <dbReference type="Proteomes" id="UP001596417"/>
    </source>
</evidence>
<evidence type="ECO:0000256" key="2">
    <source>
        <dbReference type="SAM" id="Phobius"/>
    </source>
</evidence>
<keyword evidence="4" id="KW-0540">Nuclease</keyword>
<dbReference type="InterPro" id="IPR055833">
    <property type="entry name" value="DUF7410"/>
</dbReference>
<reference evidence="4 5" key="1">
    <citation type="journal article" date="2019" name="Int. J. Syst. Evol. Microbiol.">
        <title>The Global Catalogue of Microorganisms (GCM) 10K type strain sequencing project: providing services to taxonomists for standard genome sequencing and annotation.</title>
        <authorList>
            <consortium name="The Broad Institute Genomics Platform"/>
            <consortium name="The Broad Institute Genome Sequencing Center for Infectious Disease"/>
            <person name="Wu L."/>
            <person name="Ma J."/>
        </authorList>
    </citation>
    <scope>NUCLEOTIDE SEQUENCE [LARGE SCALE GENOMIC DNA]</scope>
    <source>
        <strain evidence="4 5">RDMS1</strain>
    </source>
</reference>
<dbReference type="PROSITE" id="PS00028">
    <property type="entry name" value="ZINC_FINGER_C2H2_1"/>
    <property type="match status" value="1"/>
</dbReference>
<feature type="transmembrane region" description="Helical" evidence="2">
    <location>
        <begin position="75"/>
        <end position="99"/>
    </location>
</feature>
<name>A0ABD5YGQ2_9EURY</name>
<evidence type="ECO:0000259" key="3">
    <source>
        <dbReference type="PROSITE" id="PS00028"/>
    </source>
</evidence>
<keyword evidence="5" id="KW-1185">Reference proteome</keyword>
<keyword evidence="2" id="KW-1133">Transmembrane helix</keyword>
<proteinExistence type="predicted"/>
<gene>
    <name evidence="4" type="ORF">ACFQL7_00790</name>
</gene>
<dbReference type="InterPro" id="IPR013087">
    <property type="entry name" value="Znf_C2H2_type"/>
</dbReference>
<keyword evidence="2" id="KW-0812">Transmembrane</keyword>
<dbReference type="Pfam" id="PF24166">
    <property type="entry name" value="DUF7410"/>
    <property type="match status" value="1"/>
</dbReference>
<keyword evidence="2" id="KW-0472">Membrane</keyword>
<dbReference type="GO" id="GO:0004519">
    <property type="term" value="F:endonuclease activity"/>
    <property type="evidence" value="ECO:0007669"/>
    <property type="project" value="UniProtKB-KW"/>
</dbReference>
<keyword evidence="4" id="KW-0255">Endonuclease</keyword>
<sequence length="101" mass="11604">MTPLSTREGDLEPTEIETTVPPDETPATHCPYCGRPFPTEQLSTLHIGDVHQTEWTGTEHEAYEDAYQTESDELFIYHLKVIAALVFVFFGFSYVYVFVWI</sequence>